<comment type="caution">
    <text evidence="1">The sequence shown here is derived from an EMBL/GenBank/DDBJ whole genome shotgun (WGS) entry which is preliminary data.</text>
</comment>
<accession>A0A0F9PCJ0</accession>
<dbReference type="EMBL" id="LAZR01002612">
    <property type="protein sequence ID" value="KKN27814.1"/>
    <property type="molecule type" value="Genomic_DNA"/>
</dbReference>
<gene>
    <name evidence="1" type="ORF">LCGC14_0860770</name>
</gene>
<evidence type="ECO:0000313" key="1">
    <source>
        <dbReference type="EMBL" id="KKN27814.1"/>
    </source>
</evidence>
<sequence length="65" mass="7486">MTAKKEHVPTPGRSAGLQGISLCGRWEKYQTRDHDQLRRMVLGAVNEDRASHYCKDCLRAMRREA</sequence>
<name>A0A0F9PCJ0_9ZZZZ</name>
<proteinExistence type="predicted"/>
<dbReference type="AlphaFoldDB" id="A0A0F9PCJ0"/>
<reference evidence="1" key="1">
    <citation type="journal article" date="2015" name="Nature">
        <title>Complex archaea that bridge the gap between prokaryotes and eukaryotes.</title>
        <authorList>
            <person name="Spang A."/>
            <person name="Saw J.H."/>
            <person name="Jorgensen S.L."/>
            <person name="Zaremba-Niedzwiedzka K."/>
            <person name="Martijn J."/>
            <person name="Lind A.E."/>
            <person name="van Eijk R."/>
            <person name="Schleper C."/>
            <person name="Guy L."/>
            <person name="Ettema T.J."/>
        </authorList>
    </citation>
    <scope>NUCLEOTIDE SEQUENCE</scope>
</reference>
<protein>
    <submittedName>
        <fullName evidence="1">Uncharacterized protein</fullName>
    </submittedName>
</protein>
<organism evidence="1">
    <name type="scientific">marine sediment metagenome</name>
    <dbReference type="NCBI Taxonomy" id="412755"/>
    <lineage>
        <taxon>unclassified sequences</taxon>
        <taxon>metagenomes</taxon>
        <taxon>ecological metagenomes</taxon>
    </lineage>
</organism>